<dbReference type="Proteomes" id="UP001596333">
    <property type="component" value="Unassembled WGS sequence"/>
</dbReference>
<gene>
    <name evidence="6" type="ORF">ACFQEY_07730</name>
</gene>
<dbReference type="Gene3D" id="3.30.9.90">
    <property type="match status" value="1"/>
</dbReference>
<sequence>MTDADAAGLDDADVDDADVDDADVAGSTEHYEAVVVGAGPGGAAAAAALAQQGVETLVLERGVDAGSKNVSGGLIYAEESAPYTIDGLFPGFREEASERPVDEYFMHNVAGDRVKTLDLDRVHDRDTDWCDAVLRRRMDSWLAERVHETTRETGGGLLTEVRVNGLLREDGEIVGVTCDELDPIRADLIVAADGVNSELARDAGLMDWDDPGDWFQGVKAVVDLDPDVINDRFGVGPDGGAAHLFSGDLFDGVRGGGFLYTNEDSLSIGTVFHLDSLTARQAEPHELLDGLLTHPLLDQWLQGEYEEREYSAKLVPDSKKVAHPSPHSGRLLLVGDAAGQMQAQGPIIKGMNHAVAAGGLAAEAFVDARTRGDASKAGDLYERKLREEGVMEKLRPRRYRATRAVAEHDAVNRLGSALIESPLGAAGLRAFEGLTERAFNSPLLLGMVPDTKFSYVTVPTRIAEVLGKPIEGRSEADASAAGEDEPGVHPPDLADRIGDLTYDVGDPHIELLDESYEASGAAVTACPVSAEDFGGGCYRDETVRTNGEEKRVVSLDTQPCVECGTCAVVAETEWEHPSGGKGVEYKEG</sequence>
<keyword evidence="6" id="KW-0503">Monooxygenase</keyword>
<dbReference type="InterPro" id="IPR002938">
    <property type="entry name" value="FAD-bd"/>
</dbReference>
<keyword evidence="4" id="KW-0560">Oxidoreductase</keyword>
<dbReference type="PANTHER" id="PTHR43624">
    <property type="entry name" value="ELECTRON TRANSFER FLAVOPROTEIN-QUINONE OXIDOREDUCTASE YDIS-RELATED"/>
    <property type="match status" value="1"/>
</dbReference>
<dbReference type="SUPFAM" id="SSF51905">
    <property type="entry name" value="FAD/NAD(P)-binding domain"/>
    <property type="match status" value="1"/>
</dbReference>
<evidence type="ECO:0000256" key="4">
    <source>
        <dbReference type="ARBA" id="ARBA00023002"/>
    </source>
</evidence>
<dbReference type="EMBL" id="JBHSXI010000009">
    <property type="protein sequence ID" value="MFC6888897.1"/>
    <property type="molecule type" value="Genomic_DNA"/>
</dbReference>
<dbReference type="InterPro" id="IPR036188">
    <property type="entry name" value="FAD/NAD-bd_sf"/>
</dbReference>
<evidence type="ECO:0000256" key="3">
    <source>
        <dbReference type="ARBA" id="ARBA00022827"/>
    </source>
</evidence>
<name>A0ABD5UNN2_9EURY</name>
<keyword evidence="2" id="KW-0285">Flavoprotein</keyword>
<evidence type="ECO:0000313" key="6">
    <source>
        <dbReference type="EMBL" id="MFC6888897.1"/>
    </source>
</evidence>
<evidence type="ECO:0000256" key="1">
    <source>
        <dbReference type="ARBA" id="ARBA00001974"/>
    </source>
</evidence>
<dbReference type="InterPro" id="IPR039651">
    <property type="entry name" value="FixC-like"/>
</dbReference>
<dbReference type="PANTHER" id="PTHR43624:SF2">
    <property type="entry name" value="ELECTRON TRANSFER FLAVOPROTEIN-QUINONE OXIDOREDUCTASE YDIS-RELATED"/>
    <property type="match status" value="1"/>
</dbReference>
<accession>A0ABD5UNN2</accession>
<evidence type="ECO:0000256" key="2">
    <source>
        <dbReference type="ARBA" id="ARBA00022630"/>
    </source>
</evidence>
<dbReference type="Pfam" id="PF01494">
    <property type="entry name" value="FAD_binding_3"/>
    <property type="match status" value="1"/>
</dbReference>
<dbReference type="RefSeq" id="WP_379766737.1">
    <property type="nucleotide sequence ID" value="NZ_JBHSXI010000009.1"/>
</dbReference>
<comment type="caution">
    <text evidence="6">The sequence shown here is derived from an EMBL/GenBank/DDBJ whole genome shotgun (WGS) entry which is preliminary data.</text>
</comment>
<feature type="domain" description="FAD-binding" evidence="5">
    <location>
        <begin position="31"/>
        <end position="205"/>
    </location>
</feature>
<dbReference type="AlphaFoldDB" id="A0ABD5UNN2"/>
<proteinExistence type="predicted"/>
<protein>
    <submittedName>
        <fullName evidence="6">FAD-dependent monooxygenase</fullName>
    </submittedName>
</protein>
<organism evidence="6 7">
    <name type="scientific">Halorubrum trueperi</name>
    <dbReference type="NCBI Taxonomy" id="2004704"/>
    <lineage>
        <taxon>Archaea</taxon>
        <taxon>Methanobacteriati</taxon>
        <taxon>Methanobacteriota</taxon>
        <taxon>Stenosarchaea group</taxon>
        <taxon>Halobacteria</taxon>
        <taxon>Halobacteriales</taxon>
        <taxon>Haloferacaceae</taxon>
        <taxon>Halorubrum</taxon>
    </lineage>
</organism>
<keyword evidence="3" id="KW-0274">FAD</keyword>
<evidence type="ECO:0000259" key="5">
    <source>
        <dbReference type="Pfam" id="PF01494"/>
    </source>
</evidence>
<dbReference type="SUPFAM" id="SSF54373">
    <property type="entry name" value="FAD-linked reductases, C-terminal domain"/>
    <property type="match status" value="1"/>
</dbReference>
<evidence type="ECO:0000313" key="7">
    <source>
        <dbReference type="Proteomes" id="UP001596333"/>
    </source>
</evidence>
<comment type="cofactor">
    <cofactor evidence="1">
        <name>FAD</name>
        <dbReference type="ChEBI" id="CHEBI:57692"/>
    </cofactor>
</comment>
<keyword evidence="7" id="KW-1185">Reference proteome</keyword>
<dbReference type="Gene3D" id="3.50.50.60">
    <property type="entry name" value="FAD/NAD(P)-binding domain"/>
    <property type="match status" value="1"/>
</dbReference>
<dbReference type="PRINTS" id="PR00420">
    <property type="entry name" value="RNGMNOXGNASE"/>
</dbReference>
<reference evidence="6 7" key="1">
    <citation type="journal article" date="2019" name="Int. J. Syst. Evol. Microbiol.">
        <title>The Global Catalogue of Microorganisms (GCM) 10K type strain sequencing project: providing services to taxonomists for standard genome sequencing and annotation.</title>
        <authorList>
            <consortium name="The Broad Institute Genomics Platform"/>
            <consortium name="The Broad Institute Genome Sequencing Center for Infectious Disease"/>
            <person name="Wu L."/>
            <person name="Ma J."/>
        </authorList>
    </citation>
    <scope>NUCLEOTIDE SEQUENCE [LARGE SCALE GENOMIC DNA]</scope>
    <source>
        <strain evidence="6 7">Y73</strain>
    </source>
</reference>
<dbReference type="GO" id="GO:0004497">
    <property type="term" value="F:monooxygenase activity"/>
    <property type="evidence" value="ECO:0007669"/>
    <property type="project" value="UniProtKB-KW"/>
</dbReference>